<dbReference type="GO" id="GO:0019185">
    <property type="term" value="C:snRNA-activating protein complex"/>
    <property type="evidence" value="ECO:0007669"/>
    <property type="project" value="TreeGrafter"/>
</dbReference>
<feature type="region of interest" description="Disordered" evidence="1">
    <location>
        <begin position="245"/>
        <end position="282"/>
    </location>
</feature>
<dbReference type="GO" id="GO:0042796">
    <property type="term" value="P:snRNA transcription by RNA polymerase III"/>
    <property type="evidence" value="ECO:0007669"/>
    <property type="project" value="TreeGrafter"/>
</dbReference>
<dbReference type="PANTHER" id="PTHR15131">
    <property type="entry name" value="SMALL NUCLEAR RNA ACTIVATING COMPLEX, POLYPEPTIDE 1"/>
    <property type="match status" value="1"/>
</dbReference>
<evidence type="ECO:0008006" key="3">
    <source>
        <dbReference type="Google" id="ProtNLM"/>
    </source>
</evidence>
<proteinExistence type="predicted"/>
<name>A0A7C9ADR9_OPUST</name>
<dbReference type="GO" id="GO:0042795">
    <property type="term" value="P:snRNA transcription by RNA polymerase II"/>
    <property type="evidence" value="ECO:0007669"/>
    <property type="project" value="TreeGrafter"/>
</dbReference>
<accession>A0A7C9ADR9</accession>
<feature type="region of interest" description="Disordered" evidence="1">
    <location>
        <begin position="294"/>
        <end position="340"/>
    </location>
</feature>
<organism evidence="2">
    <name type="scientific">Opuntia streptacantha</name>
    <name type="common">Prickly pear cactus</name>
    <name type="synonym">Opuntia cardona</name>
    <dbReference type="NCBI Taxonomy" id="393608"/>
    <lineage>
        <taxon>Eukaryota</taxon>
        <taxon>Viridiplantae</taxon>
        <taxon>Streptophyta</taxon>
        <taxon>Embryophyta</taxon>
        <taxon>Tracheophyta</taxon>
        <taxon>Spermatophyta</taxon>
        <taxon>Magnoliopsida</taxon>
        <taxon>eudicotyledons</taxon>
        <taxon>Gunneridae</taxon>
        <taxon>Pentapetalae</taxon>
        <taxon>Caryophyllales</taxon>
        <taxon>Cactineae</taxon>
        <taxon>Cactaceae</taxon>
        <taxon>Opuntioideae</taxon>
        <taxon>Opuntia</taxon>
    </lineage>
</organism>
<protein>
    <recommendedName>
        <fullName evidence="3">Small nuclear RNA activating complex (SNAPc), subunit SNAP43</fullName>
    </recommendedName>
</protein>
<evidence type="ECO:0000256" key="1">
    <source>
        <dbReference type="SAM" id="MobiDB-lite"/>
    </source>
</evidence>
<dbReference type="EMBL" id="GISG01228041">
    <property type="protein sequence ID" value="MBA4665699.1"/>
    <property type="molecule type" value="Transcribed_RNA"/>
</dbReference>
<dbReference type="InterPro" id="IPR019188">
    <property type="entry name" value="SNAPC1"/>
</dbReference>
<dbReference type="Pfam" id="PF09808">
    <property type="entry name" value="SNAPC1"/>
    <property type="match status" value="1"/>
</dbReference>
<reference evidence="2" key="1">
    <citation type="journal article" date="2013" name="J. Plant Res.">
        <title>Effect of fungi and light on seed germination of three Opuntia species from semiarid lands of central Mexico.</title>
        <authorList>
            <person name="Delgado-Sanchez P."/>
            <person name="Jimenez-Bremont J.F."/>
            <person name="Guerrero-Gonzalez Mde L."/>
            <person name="Flores J."/>
        </authorList>
    </citation>
    <scope>NUCLEOTIDE SEQUENCE</scope>
    <source>
        <tissue evidence="2">Cladode</tissue>
    </source>
</reference>
<sequence length="340" mass="38968">MDFSPFKQDIDELIQEFAEEKLTTLSDMKTLWLDRKFSYIFEARPSTNLALFMQTLYNHSISYMDINNSLSHRLGALYCLYCLYETQPFKPPLKIYLSLGELQRLKALVVDAKSQRIKVVSAVLKRMLENNAFLFGFVDINEYRKKEKIKELVDVQKACVQKMNEKLFADTDPERYLHMDMGMELDLEVLMKISEEYEATKSLAIKEASMAVDVQNIVHIAGDRPTIGDEVQDIIKAWGNQREVFSQQMPSTPLPPTPSQERGSQREQPMSLPSGEAQVQDDDDELQHTSFMQLLLGNESPQANGIVRHNPGDGDAGVEEEEDTESEFAKELESELFQDF</sequence>
<dbReference type="PANTHER" id="PTHR15131:SF3">
    <property type="entry name" value="SNRNA-ACTIVATING PROTEIN COMPLEX SUBUNIT 1"/>
    <property type="match status" value="1"/>
</dbReference>
<evidence type="ECO:0000313" key="2">
    <source>
        <dbReference type="EMBL" id="MBA4665699.1"/>
    </source>
</evidence>
<feature type="compositionally biased region" description="Acidic residues" evidence="1">
    <location>
        <begin position="316"/>
        <end position="326"/>
    </location>
</feature>
<dbReference type="AlphaFoldDB" id="A0A7C9ADR9"/>
<dbReference type="GO" id="GO:0043565">
    <property type="term" value="F:sequence-specific DNA binding"/>
    <property type="evidence" value="ECO:0007669"/>
    <property type="project" value="TreeGrafter"/>
</dbReference>
<reference evidence="2" key="2">
    <citation type="submission" date="2020-07" db="EMBL/GenBank/DDBJ databases">
        <authorList>
            <person name="Vera ALvarez R."/>
            <person name="Arias-Moreno D.M."/>
            <person name="Jimenez-Jacinto V."/>
            <person name="Jimenez-Bremont J.F."/>
            <person name="Swaminathan K."/>
            <person name="Moose S.P."/>
            <person name="Guerrero-Gonzalez M.L."/>
            <person name="Marino-Ramirez L."/>
            <person name="Landsman D."/>
            <person name="Rodriguez-Kessler M."/>
            <person name="Delgado-Sanchez P."/>
        </authorList>
    </citation>
    <scope>NUCLEOTIDE SEQUENCE</scope>
    <source>
        <tissue evidence="2">Cladode</tissue>
    </source>
</reference>
<feature type="compositionally biased region" description="Polar residues" evidence="1">
    <location>
        <begin position="259"/>
        <end position="268"/>
    </location>
</feature>